<name>A0A9D1PLW8_9BACI</name>
<evidence type="ECO:0000256" key="3">
    <source>
        <dbReference type="ARBA" id="ARBA00022748"/>
    </source>
</evidence>
<sequence length="562" mass="64922">MYSEGYELDKIKCECGHVNPEGTVLCEACGKPVERNQHIDGNDKTKLLNMRYEGSARRSQTYNRSIVDKIWNFFSSVKVGVWLIVLALIASGLGTIYPQEMYIPAEAVNRDPAVFYEASYGLLGKIYYQLGLHNLYSSWWYMILIALIGISLVICSIDRFVPLHRALKNQQPKRHSNFLSRQRLYSLSENVSEDEREVVIDRLKKQRYKIMNKDGNILAEKNRFSRWGPYVNHIGLIIILLAAILRMTPFLFLDDYIWVREGEQKVIPSTDGDYYIKNNRFILETYDEDDEKFQAAMEQKGELTHKNYQTDVVISKVVGEKITGVEPELEKVTEGSIQMNKPLKFDGYTLYQSGFQENEFSSMTFKVYDVNDEDETSLGEVKVENLMSPEKTYTLDNGIEVHLNKYYPDYEMDNGEPRSVSKFPRNPAFVFEITDPDTGKKEISFLGIGKNIDATGENQYKLGIVDFEMHYVSGLTVRKDYTLPFFVVGAAIFMIGVIQGMYWQHRRVWINPEGDGIAMAAHTNKNWFGLKKDIEKAIENTNIKMVVDQEERERKEQEEQEA</sequence>
<dbReference type="Proteomes" id="UP000823937">
    <property type="component" value="Unassembled WGS sequence"/>
</dbReference>
<dbReference type="InterPro" id="IPR007816">
    <property type="entry name" value="ResB-like_domain"/>
</dbReference>
<reference evidence="8" key="2">
    <citation type="submission" date="2021-04" db="EMBL/GenBank/DDBJ databases">
        <authorList>
            <person name="Gilroy R."/>
        </authorList>
    </citation>
    <scope>NUCLEOTIDE SEQUENCE</scope>
    <source>
        <strain evidence="8">CHK169-2315</strain>
    </source>
</reference>
<feature type="domain" description="ResB-like" evidence="7">
    <location>
        <begin position="458"/>
        <end position="535"/>
    </location>
</feature>
<keyword evidence="2 6" id="KW-0812">Transmembrane</keyword>
<feature type="transmembrane region" description="Helical" evidence="6">
    <location>
        <begin position="139"/>
        <end position="161"/>
    </location>
</feature>
<reference evidence="8" key="1">
    <citation type="journal article" date="2021" name="PeerJ">
        <title>Extensive microbial diversity within the chicken gut microbiome revealed by metagenomics and culture.</title>
        <authorList>
            <person name="Gilroy R."/>
            <person name="Ravi A."/>
            <person name="Getino M."/>
            <person name="Pursley I."/>
            <person name="Horton D.L."/>
            <person name="Alikhan N.F."/>
            <person name="Baker D."/>
            <person name="Gharbi K."/>
            <person name="Hall N."/>
            <person name="Watson M."/>
            <person name="Adriaenssens E.M."/>
            <person name="Foster-Nyarko E."/>
            <person name="Jarju S."/>
            <person name="Secka A."/>
            <person name="Antonio M."/>
            <person name="Oren A."/>
            <person name="Chaudhuri R.R."/>
            <person name="La Ragione R."/>
            <person name="Hildebrand F."/>
            <person name="Pallen M.J."/>
        </authorList>
    </citation>
    <scope>NUCLEOTIDE SEQUENCE</scope>
    <source>
        <strain evidence="8">CHK169-2315</strain>
    </source>
</reference>
<evidence type="ECO:0000313" key="9">
    <source>
        <dbReference type="Proteomes" id="UP000823937"/>
    </source>
</evidence>
<proteinExistence type="predicted"/>
<accession>A0A9D1PLW8</accession>
<organism evidence="8 9">
    <name type="scientific">Candidatus Pseudogracilibacillus intestinigallinarum</name>
    <dbReference type="NCBI Taxonomy" id="2838742"/>
    <lineage>
        <taxon>Bacteria</taxon>
        <taxon>Bacillati</taxon>
        <taxon>Bacillota</taxon>
        <taxon>Bacilli</taxon>
        <taxon>Bacillales</taxon>
        <taxon>Bacillaceae</taxon>
        <taxon>Pseudogracilibacillus</taxon>
    </lineage>
</organism>
<evidence type="ECO:0000313" key="8">
    <source>
        <dbReference type="EMBL" id="HIV74913.1"/>
    </source>
</evidence>
<evidence type="ECO:0000256" key="4">
    <source>
        <dbReference type="ARBA" id="ARBA00022989"/>
    </source>
</evidence>
<dbReference type="GO" id="GO:0016020">
    <property type="term" value="C:membrane"/>
    <property type="evidence" value="ECO:0007669"/>
    <property type="project" value="UniProtKB-SubCell"/>
</dbReference>
<feature type="transmembrane region" description="Helical" evidence="6">
    <location>
        <begin position="230"/>
        <end position="252"/>
    </location>
</feature>
<protein>
    <submittedName>
        <fullName evidence="8">Cytochrome c biogenesis protein ResB</fullName>
    </submittedName>
</protein>
<dbReference type="InterPro" id="IPR023494">
    <property type="entry name" value="Cyt_c_bgen_Ccs1/CcsB/ResB"/>
</dbReference>
<comment type="caution">
    <text evidence="8">The sequence shown here is derived from an EMBL/GenBank/DDBJ whole genome shotgun (WGS) entry which is preliminary data.</text>
</comment>
<dbReference type="Pfam" id="PF05140">
    <property type="entry name" value="ResB"/>
    <property type="match status" value="2"/>
</dbReference>
<dbReference type="PANTHER" id="PTHR31566">
    <property type="entry name" value="CYTOCHROME C BIOGENESIS PROTEIN CCS1, CHLOROPLASTIC"/>
    <property type="match status" value="1"/>
</dbReference>
<evidence type="ECO:0000256" key="5">
    <source>
        <dbReference type="ARBA" id="ARBA00023136"/>
    </source>
</evidence>
<keyword evidence="5 6" id="KW-0472">Membrane</keyword>
<dbReference type="PANTHER" id="PTHR31566:SF0">
    <property type="entry name" value="CYTOCHROME C BIOGENESIS PROTEIN CCS1, CHLOROPLASTIC"/>
    <property type="match status" value="1"/>
</dbReference>
<keyword evidence="3" id="KW-0201">Cytochrome c-type biogenesis</keyword>
<dbReference type="EMBL" id="DXHX01000118">
    <property type="protein sequence ID" value="HIV74913.1"/>
    <property type="molecule type" value="Genomic_DNA"/>
</dbReference>
<feature type="transmembrane region" description="Helical" evidence="6">
    <location>
        <begin position="79"/>
        <end position="97"/>
    </location>
</feature>
<comment type="subcellular location">
    <subcellularLocation>
        <location evidence="1">Membrane</location>
        <topology evidence="1">Multi-pass membrane protein</topology>
    </subcellularLocation>
</comment>
<keyword evidence="4 6" id="KW-1133">Transmembrane helix</keyword>
<gene>
    <name evidence="8" type="ORF">H9895_07555</name>
</gene>
<feature type="transmembrane region" description="Helical" evidence="6">
    <location>
        <begin position="481"/>
        <end position="503"/>
    </location>
</feature>
<dbReference type="GO" id="GO:0017004">
    <property type="term" value="P:cytochrome complex assembly"/>
    <property type="evidence" value="ECO:0007669"/>
    <property type="project" value="UniProtKB-KW"/>
</dbReference>
<evidence type="ECO:0000256" key="6">
    <source>
        <dbReference type="SAM" id="Phobius"/>
    </source>
</evidence>
<evidence type="ECO:0000259" key="7">
    <source>
        <dbReference type="Pfam" id="PF05140"/>
    </source>
</evidence>
<feature type="domain" description="ResB-like" evidence="7">
    <location>
        <begin position="77"/>
        <end position="439"/>
    </location>
</feature>
<evidence type="ECO:0000256" key="1">
    <source>
        <dbReference type="ARBA" id="ARBA00004141"/>
    </source>
</evidence>
<evidence type="ECO:0000256" key="2">
    <source>
        <dbReference type="ARBA" id="ARBA00022692"/>
    </source>
</evidence>
<dbReference type="AlphaFoldDB" id="A0A9D1PLW8"/>